<dbReference type="OrthoDB" id="415871at2759"/>
<feature type="region of interest" description="Disordered" evidence="5">
    <location>
        <begin position="240"/>
        <end position="270"/>
    </location>
</feature>
<dbReference type="InterPro" id="IPR001876">
    <property type="entry name" value="Znf_RanBP2"/>
</dbReference>
<feature type="region of interest" description="Disordered" evidence="5">
    <location>
        <begin position="306"/>
        <end position="332"/>
    </location>
</feature>
<organism evidence="7">
    <name type="scientific">Cladocopium goreaui</name>
    <dbReference type="NCBI Taxonomy" id="2562237"/>
    <lineage>
        <taxon>Eukaryota</taxon>
        <taxon>Sar</taxon>
        <taxon>Alveolata</taxon>
        <taxon>Dinophyceae</taxon>
        <taxon>Suessiales</taxon>
        <taxon>Symbiodiniaceae</taxon>
        <taxon>Cladocopium</taxon>
    </lineage>
</organism>
<feature type="non-terminal residue" evidence="7">
    <location>
        <position position="1"/>
    </location>
</feature>
<evidence type="ECO:0000256" key="3">
    <source>
        <dbReference type="ARBA" id="ARBA00022833"/>
    </source>
</evidence>
<feature type="compositionally biased region" description="Acidic residues" evidence="5">
    <location>
        <begin position="257"/>
        <end position="270"/>
    </location>
</feature>
<evidence type="ECO:0000256" key="4">
    <source>
        <dbReference type="PROSITE-ProRule" id="PRU00322"/>
    </source>
</evidence>
<dbReference type="EMBL" id="CAMXCT020005057">
    <property type="protein sequence ID" value="CAL1164617.1"/>
    <property type="molecule type" value="Genomic_DNA"/>
</dbReference>
<comment type="caution">
    <text evidence="7">The sequence shown here is derived from an EMBL/GenBank/DDBJ whole genome shotgun (WGS) entry which is preliminary data.</text>
</comment>
<dbReference type="PROSITE" id="PS50199">
    <property type="entry name" value="ZF_RANBP2_2"/>
    <property type="match status" value="1"/>
</dbReference>
<keyword evidence="1" id="KW-0479">Metal-binding</keyword>
<protein>
    <recommendedName>
        <fullName evidence="6">RanBP2-type domain-containing protein</fullName>
    </recommendedName>
</protein>
<name>A0A9P1DJH3_9DINO</name>
<feature type="region of interest" description="Disordered" evidence="5">
    <location>
        <begin position="760"/>
        <end position="785"/>
    </location>
</feature>
<keyword evidence="3" id="KW-0862">Zinc</keyword>
<evidence type="ECO:0000256" key="2">
    <source>
        <dbReference type="ARBA" id="ARBA00022771"/>
    </source>
</evidence>
<evidence type="ECO:0000313" key="8">
    <source>
        <dbReference type="EMBL" id="CAL1164617.1"/>
    </source>
</evidence>
<dbReference type="GO" id="GO:0008270">
    <property type="term" value="F:zinc ion binding"/>
    <property type="evidence" value="ECO:0007669"/>
    <property type="project" value="UniProtKB-KW"/>
</dbReference>
<dbReference type="PROSITE" id="PS00028">
    <property type="entry name" value="ZINC_FINGER_C2H2_1"/>
    <property type="match status" value="1"/>
</dbReference>
<dbReference type="PANTHER" id="PTHR47027:SF20">
    <property type="entry name" value="REVERSE TRANSCRIPTASE-LIKE PROTEIN WITH RNA-DIRECTED DNA POLYMERASE DOMAIN"/>
    <property type="match status" value="1"/>
</dbReference>
<evidence type="ECO:0000259" key="6">
    <source>
        <dbReference type="PROSITE" id="PS50199"/>
    </source>
</evidence>
<feature type="region of interest" description="Disordered" evidence="5">
    <location>
        <begin position="73"/>
        <end position="136"/>
    </location>
</feature>
<accession>A0A9P1DJH3</accession>
<reference evidence="7" key="1">
    <citation type="submission" date="2022-10" db="EMBL/GenBank/DDBJ databases">
        <authorList>
            <person name="Chen Y."/>
            <person name="Dougan E. K."/>
            <person name="Chan C."/>
            <person name="Rhodes N."/>
            <person name="Thang M."/>
        </authorList>
    </citation>
    <scope>NUCLEOTIDE SEQUENCE</scope>
</reference>
<dbReference type="EMBL" id="CAMXCT010005057">
    <property type="protein sequence ID" value="CAI4011242.1"/>
    <property type="molecule type" value="Genomic_DNA"/>
</dbReference>
<dbReference type="InterPro" id="IPR013087">
    <property type="entry name" value="Znf_C2H2_type"/>
</dbReference>
<evidence type="ECO:0000256" key="1">
    <source>
        <dbReference type="ARBA" id="ARBA00022723"/>
    </source>
</evidence>
<dbReference type="PROSITE" id="PS01358">
    <property type="entry name" value="ZF_RANBP2_1"/>
    <property type="match status" value="1"/>
</dbReference>
<evidence type="ECO:0000256" key="5">
    <source>
        <dbReference type="SAM" id="MobiDB-lite"/>
    </source>
</evidence>
<dbReference type="PANTHER" id="PTHR47027">
    <property type="entry name" value="REVERSE TRANSCRIPTASE DOMAIN-CONTAINING PROTEIN"/>
    <property type="match status" value="1"/>
</dbReference>
<reference evidence="8" key="2">
    <citation type="submission" date="2024-04" db="EMBL/GenBank/DDBJ databases">
        <authorList>
            <person name="Chen Y."/>
            <person name="Shah S."/>
            <person name="Dougan E. K."/>
            <person name="Thang M."/>
            <person name="Chan C."/>
        </authorList>
    </citation>
    <scope>NUCLEOTIDE SEQUENCE [LARGE SCALE GENOMIC DNA]</scope>
</reference>
<gene>
    <name evidence="7" type="ORF">C1SCF055_LOCUS36422</name>
</gene>
<keyword evidence="9" id="KW-1185">Reference proteome</keyword>
<evidence type="ECO:0000313" key="7">
    <source>
        <dbReference type="EMBL" id="CAI4011242.1"/>
    </source>
</evidence>
<feature type="compositionally biased region" description="Basic residues" evidence="5">
    <location>
        <begin position="86"/>
        <end position="105"/>
    </location>
</feature>
<dbReference type="SUPFAM" id="SSF53098">
    <property type="entry name" value="Ribonuclease H-like"/>
    <property type="match status" value="1"/>
</dbReference>
<feature type="region of interest" description="Disordered" evidence="5">
    <location>
        <begin position="483"/>
        <end position="509"/>
    </location>
</feature>
<proteinExistence type="predicted"/>
<dbReference type="Proteomes" id="UP001152797">
    <property type="component" value="Unassembled WGS sequence"/>
</dbReference>
<dbReference type="EMBL" id="CAMXCT030005057">
    <property type="protein sequence ID" value="CAL4798554.1"/>
    <property type="molecule type" value="Genomic_DNA"/>
</dbReference>
<sequence>MAHSQVDWRCSACWRTNKANTQRCARCGIFWTHGNDQTYVPQKTAYRSPRRTTQPSAWNYTGWSSSNQWADSAWHQGHQEGQTPKNRQRGSTPRKKTPKGQKKKKGDSDGVPPTEPPWHSQYRGDTLPNTQGEENPDASENLALLATALKEANTPVPARVQHIVAENSAPVPTTKGLKNAVDKMDKARRKLREAQAARANLHTNWRAYIADSVKRWTQFAEQFGKDDADLAERVKAAQDRLQKTKEDVESKKQALETMDEESQIEVSDDEMPDRIDTSENIQESLASMVSNLQNMQQKAEEAFVEANENKNKRQRLEEPLSEAGAPAQQSGGVASTAMVPFGKPGNHSFTFDPEYQSVWAASIAGLDLSWEVGTLSSTLSSSSQSSLSLRPKRSKIPGRRVHFQKPEEHYVGDLSSSTTFLKQSVDIFEYPFSLDFAQIAYYTDESSLMALGTLTSPRELAMNQNREAAAVFDDPMAARQDEEPAIQADPDQDLPESESSSSSESDSGEFRRPAIVYSLDWDPMHCRPRWSTYEKLHKDIAVHFDISIHDLTVVHAVRSPPVDLLAAKIQPFIAQKPGDVTEGSNFQLTLIDVEFHNALPSLEQETVRRVRLMPMTLSRKALLALLGLEAHCRYVKKACLVWHNGDPVKTQARSLMNLRHGDFLKVAVPPGRGELRRHYTREVAQCLRRGYLPSNVPAVLEAHPEGLNVVDMPVVDNFNYIPRAADLDYDRDAMALLQLQGWSLPAYEAWPDFLQRPSGKTPRECKVGEDDVRDPVIPSSDIQPAVEGGRPELDFGEVTQFLQGLHPLWQHYAAVGREDEGRVLYVRTWYTDHLRHPRCEHDRAVRLLQDPWSWPDALAERWDDLIDPDERIDLYLVRPSPRSRGWEEADAVPHIVLVQRPQAELRSLHITTIDPANEASLLTSFVLASPRRIRKRYFLELLGILDDTVVESLVDCMVWHGDLLLEHHEVFQSQHGDSFLIILNHLRDIVRRAASAASSSDGLNLLQRNVKRQHLHLNDLVLETSETSLPRMQALRVIWRLPPGPHPSFIEVPIHATEPQLEAEFQGWGISCRPVACFERDAVICLPLAAEHPAQEYDYIFVNMDLEDDEFTFLRTQSHALDDHGLMKHLYALGFWRAVIHSEQEIYPKIYKVTFINQRVQMASHVDKGKTLPEWPPPQCGPRGTNPFYHGHADFCSDTLIDIGLTHADIAELFDSHKHVLQTSFGPSQPPEEIVKAIAACDQSIANSDLDRLLVYADGSSLGALKHVPPLRAEEEGSGDTWAYVVVGERYHPPGLKFMGWNAQAVHYEPSSNVHIGASRLGADVAEKEGLAWALGQAEGVVGAAQLDDTLAFLRGVCQAVETAIEPENVIYAHVPGHAGEVWNELCDWLAKEERRRSFYCPRPHLAVQRWRKSIGHAWMLFNNHPDLPAFCGEGFHAPAPQLPPAQRAIPQAPVKQTRSRKITFNMSACTANVQSLSSGLQGHAGKLAYLRQQVRACKLSQIAEEFDNASSDHATPVVELEWEGEAQVSQRSTTPSTPYDAAAISPEVVTGILQSYEPAQWHSDIESQIDTFNAAILQGLRHACPKRRAQAKKPYMCDDLWHIRSQKLQAKKHLKAACKRSREESLVCFFQSWRARRQPGREICEEQFWHYNSFLQLRKLKCAAQLYHFTVQLRSKLKTAKQRSIKDKITSLPDDASAATILHEMRPFLGPSNLKKVKTATLPYVRKENGEICTLPNEAVEAWLSFFSTMEGGVRMKLEEQRALWISNLEALQQASFTIDGVHLPRLLDLEAALRRVNPQKATGPDQVHPRVCCAAPHRLARKLYGALLKLLTHGQESLCHKGGLLHPVWKAKGRKDLCSSFRSILISSHIGKSLHRSIRQHQTSLFSAFLQHEQIGGRPRAPVTLGVHIGRAFLRAKKGQGHNVAMLYLDLTEAFYRIMRPLVVGGEIEDELIIYVGARLGLSEDLLGELHRHLAEPSAVERARLPRHLQHTLRALHQDTHFHVKGQVDCCRTRLGSRPGDCFADVIFSYLWCRILTTLQDQLCALGIAETFPKHTGLVLDAAPHEEQADTCSFLGPTWMDDTCVCMSDINPIALEHKITQAAGVLLSLCDSHGLSPNLSPGKTEVLLVFQGRGSKQMRIKYFGPSSENAILVVGETGTRKIRTVGHYTHLGCVIHHRSDNRKEARRRVGIAQQAFSQHRRHLLHNDQLPASKRVELFKTLIMSRFSYGTESWTFEDHKSREHVHNSLLRLFRRLLKAPHDAHLTDEAVLAGTGLNSPTEILRIARLRYLGTLYRCQDLVPWGLLNSDKAWTRLLADDLEWMWHQLKAASALPHPAERLEPWEMIWCHHPSYWKRLVRRAGEHALLQRQRRHRVGYFHERFCHLFEQVLPGHFQVPKFDAEKVETTEHYGCMQCQQVFASKGGLGAHCFRKHGVVARVRLLFDVTSCGACLKEYHTFSKLQAHLRNSGACRRTLWGRKRYTGVGDGTGSLTDRHLCRQHDGILPPLQGFGPLLPACAQEEIPEYDLELAEEIYLALVECEGKNLVEQIVRDVISTRSTSWQSCRASLHYLIEELTAEDIVVLDLGDYDIKQFLQYLATPAAWPFLQASPSRERCLEPDDQMTAKEQACEKGIASAEKRAKIWDVPRPMARERYLIHAFSGRRRMGDFQQFVEAANLRHPATTIFTISVDLMVDPIWGDVSREEVRAFWIRAVRDRFVVGALAGPPCETWSQARGRAAPELVETEEQATHPRGPRVLRDMEEIWGRAALALREIRQLDVGNLLLLFTLELLINLALEGGIGCLEHPGPPEDATKASIWRLPVVQFLLAWPEFEFLEISQGLWGAPSRKPTGLVLLNMQHMVAQLRKWQVATDVPRGTSIGLTKDGIWATSLLKEYPPALCAGLAGGFVQTLQEHPVDEFVVPTSDFRRQAKDML</sequence>
<feature type="domain" description="RanBP2-type" evidence="6">
    <location>
        <begin position="4"/>
        <end position="28"/>
    </location>
</feature>
<feature type="compositionally biased region" description="Basic and acidic residues" evidence="5">
    <location>
        <begin position="307"/>
        <end position="318"/>
    </location>
</feature>
<dbReference type="InterPro" id="IPR012337">
    <property type="entry name" value="RNaseH-like_sf"/>
</dbReference>
<keyword evidence="2 4" id="KW-0863">Zinc-finger</keyword>
<feature type="compositionally biased region" description="Basic and acidic residues" evidence="5">
    <location>
        <begin position="761"/>
        <end position="774"/>
    </location>
</feature>
<feature type="compositionally biased region" description="Basic and acidic residues" evidence="5">
    <location>
        <begin position="240"/>
        <end position="254"/>
    </location>
</feature>
<evidence type="ECO:0000313" key="9">
    <source>
        <dbReference type="Proteomes" id="UP001152797"/>
    </source>
</evidence>